<dbReference type="Proteomes" id="UP000215896">
    <property type="component" value="Unassembled WGS sequence"/>
</dbReference>
<accession>A0A255GAM8</accession>
<dbReference type="SUPFAM" id="SSF53756">
    <property type="entry name" value="UDP-Glycosyltransferase/glycogen phosphorylase"/>
    <property type="match status" value="1"/>
</dbReference>
<feature type="region of interest" description="Disordered" evidence="1">
    <location>
        <begin position="34"/>
        <end position="76"/>
    </location>
</feature>
<evidence type="ECO:0000256" key="1">
    <source>
        <dbReference type="SAM" id="MobiDB-lite"/>
    </source>
</evidence>
<evidence type="ECO:0000313" key="3">
    <source>
        <dbReference type="Proteomes" id="UP000215896"/>
    </source>
</evidence>
<feature type="non-terminal residue" evidence="2">
    <location>
        <position position="292"/>
    </location>
</feature>
<dbReference type="RefSeq" id="WP_094405976.1">
    <property type="nucleotide sequence ID" value="NZ_NMVO01000014.1"/>
</dbReference>
<proteinExistence type="predicted"/>
<reference evidence="2 3" key="1">
    <citation type="submission" date="2017-07" db="EMBL/GenBank/DDBJ databases">
        <title>Draft whole genome sequences of clinical Proprionibacteriaceae strains.</title>
        <authorList>
            <person name="Bernier A.-M."/>
            <person name="Bernard K."/>
            <person name="Domingo M.-C."/>
        </authorList>
    </citation>
    <scope>NUCLEOTIDE SEQUENCE [LARGE SCALE GENOMIC DNA]</scope>
    <source>
        <strain evidence="2 3">NML 030167</strain>
    </source>
</reference>
<gene>
    <name evidence="2" type="ORF">CGZ94_13900</name>
</gene>
<protein>
    <recommendedName>
        <fullName evidence="4">Glycosyl transferase family 28 C-terminal domain-containing protein</fullName>
    </recommendedName>
</protein>
<sequence length="292" mass="31145">MGSVIGWYAHHHGSGHLTRARVVAAALDRPVTLLTSRERPPEPGPFADWVELPPDWTTPELGSDPAGSDPAEEDPTARGVLHWVPRRHPGLRDRMAAISAWIQRHRPAAMVVDVSVEVAGLARLHGIPVITMVLPGERDDPPHRWVHTLADALLAPWPADWYDTGHLADHRDRLHAVGGLSRFAGRARVADPEPGRVLLLGGTGGSDPADGTQPWRTAGAGGAAGDGWQWQLLGGAEGTWLADPWPALCRAEVVVCQTGQNAVADAGAAGARLVAVPQQRPFGEQRATARAL</sequence>
<dbReference type="EMBL" id="NMVO01000014">
    <property type="protein sequence ID" value="OYO12969.1"/>
    <property type="molecule type" value="Genomic_DNA"/>
</dbReference>
<evidence type="ECO:0008006" key="4">
    <source>
        <dbReference type="Google" id="ProtNLM"/>
    </source>
</evidence>
<dbReference type="AlphaFoldDB" id="A0A255GAM8"/>
<evidence type="ECO:0000313" key="2">
    <source>
        <dbReference type="EMBL" id="OYO12969.1"/>
    </source>
</evidence>
<dbReference type="OrthoDB" id="9809594at2"/>
<comment type="caution">
    <text evidence="2">The sequence shown here is derived from an EMBL/GenBank/DDBJ whole genome shotgun (WGS) entry which is preliminary data.</text>
</comment>
<name>A0A255GAM8_9ACTN</name>
<keyword evidence="3" id="KW-1185">Reference proteome</keyword>
<organism evidence="2 3">
    <name type="scientific">Enemella evansiae</name>
    <dbReference type="NCBI Taxonomy" id="2016499"/>
    <lineage>
        <taxon>Bacteria</taxon>
        <taxon>Bacillati</taxon>
        <taxon>Actinomycetota</taxon>
        <taxon>Actinomycetes</taxon>
        <taxon>Propionibacteriales</taxon>
        <taxon>Propionibacteriaceae</taxon>
        <taxon>Enemella</taxon>
    </lineage>
</organism>